<keyword evidence="7 13" id="KW-0418">Kinase</keyword>
<evidence type="ECO:0000256" key="4">
    <source>
        <dbReference type="ARBA" id="ARBA00022553"/>
    </source>
</evidence>
<dbReference type="GO" id="GO:0005886">
    <property type="term" value="C:plasma membrane"/>
    <property type="evidence" value="ECO:0007669"/>
    <property type="project" value="TreeGrafter"/>
</dbReference>
<evidence type="ECO:0000256" key="2">
    <source>
        <dbReference type="ARBA" id="ARBA00004370"/>
    </source>
</evidence>
<reference evidence="13 14" key="1">
    <citation type="submission" date="2016-05" db="EMBL/GenBank/DDBJ databases">
        <title>Genomic Taxonomy of the Vibrionaceae.</title>
        <authorList>
            <person name="Gomez-Gil B."/>
            <person name="Enciso-Ibarra J."/>
        </authorList>
    </citation>
    <scope>NUCLEOTIDE SEQUENCE [LARGE SCALE GENOMIC DNA]</scope>
    <source>
        <strain evidence="13 14">CAIM 1920</strain>
    </source>
</reference>
<dbReference type="Proteomes" id="UP000094936">
    <property type="component" value="Unassembled WGS sequence"/>
</dbReference>
<evidence type="ECO:0000256" key="5">
    <source>
        <dbReference type="ARBA" id="ARBA00022679"/>
    </source>
</evidence>
<dbReference type="AlphaFoldDB" id="A0A1C3ES04"/>
<dbReference type="InterPro" id="IPR003661">
    <property type="entry name" value="HisK_dim/P_dom"/>
</dbReference>
<dbReference type="RefSeq" id="WP_068897938.1">
    <property type="nucleotide sequence ID" value="NZ_JBHUIF010000002.1"/>
</dbReference>
<keyword evidence="5" id="KW-0808">Transferase</keyword>
<dbReference type="Pfam" id="PF02518">
    <property type="entry name" value="HATPase_c"/>
    <property type="match status" value="1"/>
</dbReference>
<dbReference type="InterPro" id="IPR036890">
    <property type="entry name" value="HATPase_C_sf"/>
</dbReference>
<evidence type="ECO:0000256" key="9">
    <source>
        <dbReference type="ARBA" id="ARBA00023012"/>
    </source>
</evidence>
<evidence type="ECO:0000256" key="8">
    <source>
        <dbReference type="ARBA" id="ARBA00022989"/>
    </source>
</evidence>
<protein>
    <recommendedName>
        <fullName evidence="3">histidine kinase</fullName>
        <ecNumber evidence="3">2.7.13.3</ecNumber>
    </recommendedName>
</protein>
<dbReference type="EMBL" id="LYBM01000001">
    <property type="protein sequence ID" value="ODA36037.1"/>
    <property type="molecule type" value="Genomic_DNA"/>
</dbReference>
<feature type="domain" description="HAMP" evidence="12">
    <location>
        <begin position="163"/>
        <end position="216"/>
    </location>
</feature>
<name>A0A1C3ES04_9GAMM</name>
<keyword evidence="9" id="KW-0902">Two-component regulatory system</keyword>
<evidence type="ECO:0000256" key="7">
    <source>
        <dbReference type="ARBA" id="ARBA00022777"/>
    </source>
</evidence>
<dbReference type="SMART" id="SM00387">
    <property type="entry name" value="HATPase_c"/>
    <property type="match status" value="1"/>
</dbReference>
<accession>A0A1C3ES04</accession>
<dbReference type="InterPro" id="IPR036097">
    <property type="entry name" value="HisK_dim/P_sf"/>
</dbReference>
<feature type="domain" description="Histidine kinase" evidence="11">
    <location>
        <begin position="224"/>
        <end position="422"/>
    </location>
</feature>
<proteinExistence type="predicted"/>
<evidence type="ECO:0000256" key="1">
    <source>
        <dbReference type="ARBA" id="ARBA00000085"/>
    </source>
</evidence>
<keyword evidence="8 10" id="KW-1133">Transmembrane helix</keyword>
<dbReference type="Gene3D" id="1.10.287.130">
    <property type="match status" value="1"/>
</dbReference>
<comment type="subcellular location">
    <subcellularLocation>
        <location evidence="2">Membrane</location>
    </subcellularLocation>
</comment>
<evidence type="ECO:0000259" key="12">
    <source>
        <dbReference type="PROSITE" id="PS50885"/>
    </source>
</evidence>
<dbReference type="PROSITE" id="PS50885">
    <property type="entry name" value="HAMP"/>
    <property type="match status" value="1"/>
</dbReference>
<dbReference type="InterPro" id="IPR005467">
    <property type="entry name" value="His_kinase_dom"/>
</dbReference>
<comment type="caution">
    <text evidence="13">The sequence shown here is derived from an EMBL/GenBank/DDBJ whole genome shotgun (WGS) entry which is preliminary data.</text>
</comment>
<dbReference type="SMART" id="SM00388">
    <property type="entry name" value="HisKA"/>
    <property type="match status" value="1"/>
</dbReference>
<evidence type="ECO:0000259" key="11">
    <source>
        <dbReference type="PROSITE" id="PS50109"/>
    </source>
</evidence>
<dbReference type="EC" id="2.7.13.3" evidence="3"/>
<evidence type="ECO:0000313" key="13">
    <source>
        <dbReference type="EMBL" id="ODA36037.1"/>
    </source>
</evidence>
<evidence type="ECO:0000256" key="10">
    <source>
        <dbReference type="SAM" id="Phobius"/>
    </source>
</evidence>
<dbReference type="PANTHER" id="PTHR45436:SF16">
    <property type="entry name" value="HISTIDINE KINASE"/>
    <property type="match status" value="1"/>
</dbReference>
<dbReference type="GO" id="GO:0000155">
    <property type="term" value="F:phosphorelay sensor kinase activity"/>
    <property type="evidence" value="ECO:0007669"/>
    <property type="project" value="InterPro"/>
</dbReference>
<evidence type="ECO:0000313" key="14">
    <source>
        <dbReference type="Proteomes" id="UP000094936"/>
    </source>
</evidence>
<dbReference type="STRING" id="1080227.A8L45_00025"/>
<evidence type="ECO:0000256" key="3">
    <source>
        <dbReference type="ARBA" id="ARBA00012438"/>
    </source>
</evidence>
<evidence type="ECO:0000256" key="6">
    <source>
        <dbReference type="ARBA" id="ARBA00022692"/>
    </source>
</evidence>
<sequence>MKQTKSKFTSLRRRIMTQFCLFALVLSAVYGAIAFVLMWTLEDSFIEREITHEAEYLQRGFKQQGQWPVPRNGYMTLYFSVTELPDDIRDTVIRVPNQREFFGADKRHYHLYRFPDAPNTFLVSEVSKMLIVRYMTNDVLWFMGFSGVVVSLIACLIAWFISRKTIRPLRQLVQVVGGADPNALPRRFADQFPNDEVGILADSLEQSMQRIATTLERERCFTRDVSHELRTPLAIIKNAVEVHRIRKGSDQNVVIERIADAAIAMEKTVETLLVLAREEHTQAKKETFNVMPLVEKSVVGNAHLLEGKKVEVEIDDSCNREIFAQSGMLMVLLNNLLGNAFQYTQSGRVEVFFSGNQLVVQDTGCGIEPAISDNIMEPAVKGSQSTGFGFGLSIVKRLCEHQGWMLSVESQQGTRVSVSVCD</sequence>
<dbReference type="PROSITE" id="PS50109">
    <property type="entry name" value="HIS_KIN"/>
    <property type="match status" value="1"/>
</dbReference>
<dbReference type="SUPFAM" id="SSF47384">
    <property type="entry name" value="Homodimeric domain of signal transducing histidine kinase"/>
    <property type="match status" value="1"/>
</dbReference>
<dbReference type="OrthoDB" id="9121563at2"/>
<keyword evidence="4" id="KW-0597">Phosphoprotein</keyword>
<dbReference type="Pfam" id="PF00512">
    <property type="entry name" value="HisKA"/>
    <property type="match status" value="1"/>
</dbReference>
<dbReference type="SUPFAM" id="SSF55874">
    <property type="entry name" value="ATPase domain of HSP90 chaperone/DNA topoisomerase II/histidine kinase"/>
    <property type="match status" value="1"/>
</dbReference>
<dbReference type="CDD" id="cd00082">
    <property type="entry name" value="HisKA"/>
    <property type="match status" value="1"/>
</dbReference>
<gene>
    <name evidence="13" type="ORF">A8L45_00025</name>
</gene>
<dbReference type="Gene3D" id="6.10.340.10">
    <property type="match status" value="1"/>
</dbReference>
<keyword evidence="6 10" id="KW-0812">Transmembrane</keyword>
<comment type="catalytic activity">
    <reaction evidence="1">
        <text>ATP + protein L-histidine = ADP + protein N-phospho-L-histidine.</text>
        <dbReference type="EC" id="2.7.13.3"/>
    </reaction>
</comment>
<dbReference type="InterPro" id="IPR050428">
    <property type="entry name" value="TCS_sensor_his_kinase"/>
</dbReference>
<dbReference type="InterPro" id="IPR003660">
    <property type="entry name" value="HAMP_dom"/>
</dbReference>
<keyword evidence="14" id="KW-1185">Reference proteome</keyword>
<keyword evidence="10" id="KW-0472">Membrane</keyword>
<dbReference type="PANTHER" id="PTHR45436">
    <property type="entry name" value="SENSOR HISTIDINE KINASE YKOH"/>
    <property type="match status" value="1"/>
</dbReference>
<dbReference type="Gene3D" id="3.30.565.10">
    <property type="entry name" value="Histidine kinase-like ATPase, C-terminal domain"/>
    <property type="match status" value="1"/>
</dbReference>
<feature type="transmembrane region" description="Helical" evidence="10">
    <location>
        <begin position="21"/>
        <end position="41"/>
    </location>
</feature>
<feature type="transmembrane region" description="Helical" evidence="10">
    <location>
        <begin position="139"/>
        <end position="161"/>
    </location>
</feature>
<dbReference type="InterPro" id="IPR003594">
    <property type="entry name" value="HATPase_dom"/>
</dbReference>
<organism evidence="13 14">
    <name type="scientific">Veronia pacifica</name>
    <dbReference type="NCBI Taxonomy" id="1080227"/>
    <lineage>
        <taxon>Bacteria</taxon>
        <taxon>Pseudomonadati</taxon>
        <taxon>Pseudomonadota</taxon>
        <taxon>Gammaproteobacteria</taxon>
        <taxon>Vibrionales</taxon>
        <taxon>Vibrionaceae</taxon>
        <taxon>Veronia</taxon>
    </lineage>
</organism>